<dbReference type="EMBL" id="OX597837">
    <property type="protein sequence ID" value="CAI9739988.1"/>
    <property type="molecule type" value="Genomic_DNA"/>
</dbReference>
<dbReference type="Gene3D" id="3.30.40.10">
    <property type="entry name" value="Zinc/RING finger domain, C3HC4 (zinc finger)"/>
    <property type="match status" value="1"/>
</dbReference>
<keyword evidence="4" id="KW-0862">Zinc</keyword>
<sequence length="301" mass="34018">MSTPTGTHNQEPEHHCCCLETHYHVNRSCWHPRPPLTPISSRNFHIEGGCLCLLYTKWGYSTLLIDYKMGQNQSIPEAVSYLGIVQGKLTKHLDIIKKTAILTYEEFLDSVNELNRTTAGFADRKGKQLRFSVCIGTDDTLLWKGTVRIRCQKINTRTMKVESSRLLNLREYVLLYKEITEQIASMNLNDQSGDSASSGTCSASLLFKEVEQIGTSSDKEDEECCICMERKSEIILPCMHCFCEICIDSWNILHRTCPVCRANVQGADDTWVLTEKPDSTEYDSQLKGYLVGLADTVGDPQ</sequence>
<dbReference type="PANTHER" id="PTHR12109">
    <property type="entry name" value="RING FINGER PROTEIN 141-RELATED"/>
    <property type="match status" value="1"/>
</dbReference>
<evidence type="ECO:0000313" key="8">
    <source>
        <dbReference type="Proteomes" id="UP001162480"/>
    </source>
</evidence>
<gene>
    <name evidence="7" type="ORF">OCTVUL_1B005201</name>
</gene>
<dbReference type="SUPFAM" id="SSF57850">
    <property type="entry name" value="RING/U-box"/>
    <property type="match status" value="1"/>
</dbReference>
<evidence type="ECO:0000313" key="7">
    <source>
        <dbReference type="EMBL" id="CAI9739988.1"/>
    </source>
</evidence>
<evidence type="ECO:0000256" key="3">
    <source>
        <dbReference type="ARBA" id="ARBA00022771"/>
    </source>
</evidence>
<dbReference type="InterPro" id="IPR001841">
    <property type="entry name" value="Znf_RING"/>
</dbReference>
<dbReference type="InterPro" id="IPR047126">
    <property type="entry name" value="RNF141-like"/>
</dbReference>
<reference evidence="7" key="1">
    <citation type="submission" date="2023-08" db="EMBL/GenBank/DDBJ databases">
        <authorList>
            <person name="Alioto T."/>
            <person name="Alioto T."/>
            <person name="Gomez Garrido J."/>
        </authorList>
    </citation>
    <scope>NUCLEOTIDE SEQUENCE</scope>
</reference>
<protein>
    <recommendedName>
        <fullName evidence="1">RING finger protein 141</fullName>
    </recommendedName>
</protein>
<name>A0AA36FN87_OCTVU</name>
<dbReference type="InterPro" id="IPR043400">
    <property type="entry name" value="RING-HC_RNF141"/>
</dbReference>
<dbReference type="PANTHER" id="PTHR12109:SF3">
    <property type="entry name" value="RING FINGER PROTEIN 141"/>
    <property type="match status" value="1"/>
</dbReference>
<evidence type="ECO:0000256" key="2">
    <source>
        <dbReference type="ARBA" id="ARBA00022723"/>
    </source>
</evidence>
<evidence type="ECO:0000259" key="6">
    <source>
        <dbReference type="PROSITE" id="PS50089"/>
    </source>
</evidence>
<dbReference type="GO" id="GO:0008270">
    <property type="term" value="F:zinc ion binding"/>
    <property type="evidence" value="ECO:0007669"/>
    <property type="project" value="UniProtKB-KW"/>
</dbReference>
<evidence type="ECO:0000256" key="1">
    <source>
        <dbReference type="ARBA" id="ARBA00022017"/>
    </source>
</evidence>
<organism evidence="7 8">
    <name type="scientific">Octopus vulgaris</name>
    <name type="common">Common octopus</name>
    <dbReference type="NCBI Taxonomy" id="6645"/>
    <lineage>
        <taxon>Eukaryota</taxon>
        <taxon>Metazoa</taxon>
        <taxon>Spiralia</taxon>
        <taxon>Lophotrochozoa</taxon>
        <taxon>Mollusca</taxon>
        <taxon>Cephalopoda</taxon>
        <taxon>Coleoidea</taxon>
        <taxon>Octopodiformes</taxon>
        <taxon>Octopoda</taxon>
        <taxon>Incirrata</taxon>
        <taxon>Octopodidae</taxon>
        <taxon>Octopus</taxon>
    </lineage>
</organism>
<evidence type="ECO:0000256" key="4">
    <source>
        <dbReference type="ARBA" id="ARBA00022833"/>
    </source>
</evidence>
<keyword evidence="3 5" id="KW-0863">Zinc-finger</keyword>
<dbReference type="GO" id="GO:0004842">
    <property type="term" value="F:ubiquitin-protein transferase activity"/>
    <property type="evidence" value="ECO:0007669"/>
    <property type="project" value="TreeGrafter"/>
</dbReference>
<dbReference type="GO" id="GO:0051865">
    <property type="term" value="P:protein autoubiquitination"/>
    <property type="evidence" value="ECO:0007669"/>
    <property type="project" value="TreeGrafter"/>
</dbReference>
<dbReference type="InterPro" id="IPR017907">
    <property type="entry name" value="Znf_RING_CS"/>
</dbReference>
<dbReference type="PROSITE" id="PS00518">
    <property type="entry name" value="ZF_RING_1"/>
    <property type="match status" value="1"/>
</dbReference>
<keyword evidence="2" id="KW-0479">Metal-binding</keyword>
<evidence type="ECO:0000256" key="5">
    <source>
        <dbReference type="PROSITE-ProRule" id="PRU00175"/>
    </source>
</evidence>
<proteinExistence type="predicted"/>
<dbReference type="PROSITE" id="PS50089">
    <property type="entry name" value="ZF_RING_2"/>
    <property type="match status" value="1"/>
</dbReference>
<accession>A0AA36FN87</accession>
<keyword evidence="8" id="KW-1185">Reference proteome</keyword>
<dbReference type="CDD" id="cd16545">
    <property type="entry name" value="RING-HC_RNF141"/>
    <property type="match status" value="1"/>
</dbReference>
<dbReference type="InterPro" id="IPR013083">
    <property type="entry name" value="Znf_RING/FYVE/PHD"/>
</dbReference>
<feature type="domain" description="RING-type" evidence="6">
    <location>
        <begin position="224"/>
        <end position="261"/>
    </location>
</feature>
<dbReference type="SMART" id="SM00184">
    <property type="entry name" value="RING"/>
    <property type="match status" value="1"/>
</dbReference>
<dbReference type="AlphaFoldDB" id="A0AA36FN87"/>
<dbReference type="Pfam" id="PF13920">
    <property type="entry name" value="zf-C3HC4_3"/>
    <property type="match status" value="1"/>
</dbReference>
<dbReference type="Proteomes" id="UP001162480">
    <property type="component" value="Chromosome 24"/>
</dbReference>